<evidence type="ECO:0000256" key="1">
    <source>
        <dbReference type="ARBA" id="ARBA00004606"/>
    </source>
</evidence>
<dbReference type="FunFam" id="3.90.550.50:FF:000076">
    <property type="entry name" value="Uncharacterized protein"/>
    <property type="match status" value="1"/>
</dbReference>
<keyword evidence="8" id="KW-0547">Nucleotide-binding</keyword>
<dbReference type="VEuPathDB" id="TrichDB:TVAGG3_0521910"/>
<evidence type="ECO:0000256" key="8">
    <source>
        <dbReference type="ARBA" id="ARBA00022741"/>
    </source>
</evidence>
<evidence type="ECO:0000313" key="13">
    <source>
        <dbReference type="EMBL" id="EAY07682.1"/>
    </source>
</evidence>
<keyword evidence="5" id="KW-0328">Glycosyltransferase</keyword>
<evidence type="ECO:0000256" key="5">
    <source>
        <dbReference type="ARBA" id="ARBA00022676"/>
    </source>
</evidence>
<dbReference type="InterPro" id="IPR003378">
    <property type="entry name" value="Fringe-like_glycosylTrfase"/>
</dbReference>
<protein>
    <recommendedName>
        <fullName evidence="4">N-acetylgalactosaminide beta-1,3-galactosyltransferase</fullName>
        <ecNumber evidence="4">2.4.1.122</ecNumber>
    </recommendedName>
</protein>
<dbReference type="GO" id="GO:0016020">
    <property type="term" value="C:membrane"/>
    <property type="evidence" value="ECO:0007669"/>
    <property type="project" value="UniProtKB-SubCell"/>
</dbReference>
<evidence type="ECO:0000256" key="11">
    <source>
        <dbReference type="ARBA" id="ARBA00023136"/>
    </source>
</evidence>
<dbReference type="PANTHER" id="PTHR23033">
    <property type="entry name" value="BETA1,3-GALACTOSYLTRANSFERASE"/>
    <property type="match status" value="1"/>
</dbReference>
<dbReference type="KEGG" id="tva:4765577"/>
<evidence type="ECO:0000256" key="2">
    <source>
        <dbReference type="ARBA" id="ARBA00004922"/>
    </source>
</evidence>
<accession>A2EI43</accession>
<evidence type="ECO:0000259" key="12">
    <source>
        <dbReference type="Pfam" id="PF02434"/>
    </source>
</evidence>
<dbReference type="InParanoid" id="A2EI43"/>
<comment type="similarity">
    <text evidence="3">Belongs to the glycosyltransferase 31 family. Beta3-Gal-T subfamily.</text>
</comment>
<dbReference type="Proteomes" id="UP000001542">
    <property type="component" value="Unassembled WGS sequence"/>
</dbReference>
<dbReference type="SMR" id="A2EI43"/>
<evidence type="ECO:0000256" key="10">
    <source>
        <dbReference type="ARBA" id="ARBA00022989"/>
    </source>
</evidence>
<comment type="pathway">
    <text evidence="2">Protein modification; protein glycosylation.</text>
</comment>
<dbReference type="PANTHER" id="PTHR23033:SF47">
    <property type="entry name" value="APPLE DOMAIN-CONTAINING PROTEIN-RELATED"/>
    <property type="match status" value="1"/>
</dbReference>
<dbReference type="EMBL" id="DS113394">
    <property type="protein sequence ID" value="EAY07682.1"/>
    <property type="molecule type" value="Genomic_DNA"/>
</dbReference>
<keyword evidence="9" id="KW-0735">Signal-anchor</keyword>
<proteinExistence type="inferred from homology"/>
<keyword evidence="11" id="KW-0472">Membrane</keyword>
<feature type="domain" description="Fringe-like glycosyltransferase" evidence="12">
    <location>
        <begin position="17"/>
        <end position="226"/>
    </location>
</feature>
<dbReference type="VEuPathDB" id="TrichDB:TVAG_273660"/>
<dbReference type="OrthoDB" id="414175at2759"/>
<keyword evidence="14" id="KW-1185">Reference proteome</keyword>
<dbReference type="Pfam" id="PF02434">
    <property type="entry name" value="Fringe"/>
    <property type="match status" value="1"/>
</dbReference>
<evidence type="ECO:0000256" key="7">
    <source>
        <dbReference type="ARBA" id="ARBA00022692"/>
    </source>
</evidence>
<name>A2EI43_TRIV3</name>
<sequence length="382" mass="44699">MINCQQNIQNYYADEEDEIAVGIISGKEVLETRVIGQAETWFHQFPHVSVFSDYFDPIAIKRITQLAKHTNVSFITVENKSDHLIGTPWASRWYHAQPRFLSSMKKLYETNPNAKWFLFGDDDTYLVAKNIRRRLIKYDYDEPTVVSFFWCQWSSVAQYMKPHRDCRPFAQGGSGVLYTRKMMDMIYPHLDMCNDIFNDANHAASMRIANCIENFFGINNWTSGAFIKPWRSGFHYSNPDKVIIEGNTWDAPGSFHQVNRNLMKKIHNSHICTVSDGYYDFSYYMFMSAPVEITYCTNWELHFGYCIDMYGSHLFRINAITPIVCVDEKNMKFTQEFENNVVVYIDNNPDLEIGDIYVDDVVRSINKTEIYVYVNCPEKNFV</sequence>
<keyword evidence="10" id="KW-1133">Transmembrane helix</keyword>
<dbReference type="EC" id="2.4.1.122" evidence="4"/>
<evidence type="ECO:0000313" key="14">
    <source>
        <dbReference type="Proteomes" id="UP000001542"/>
    </source>
</evidence>
<organism evidence="13 14">
    <name type="scientific">Trichomonas vaginalis (strain ATCC PRA-98 / G3)</name>
    <dbReference type="NCBI Taxonomy" id="412133"/>
    <lineage>
        <taxon>Eukaryota</taxon>
        <taxon>Metamonada</taxon>
        <taxon>Parabasalia</taxon>
        <taxon>Trichomonadida</taxon>
        <taxon>Trichomonadidae</taxon>
        <taxon>Trichomonas</taxon>
    </lineage>
</organism>
<reference evidence="13" key="2">
    <citation type="journal article" date="2007" name="Science">
        <title>Draft genome sequence of the sexually transmitted pathogen Trichomonas vaginalis.</title>
        <authorList>
            <person name="Carlton J.M."/>
            <person name="Hirt R.P."/>
            <person name="Silva J.C."/>
            <person name="Delcher A.L."/>
            <person name="Schatz M."/>
            <person name="Zhao Q."/>
            <person name="Wortman J.R."/>
            <person name="Bidwell S.L."/>
            <person name="Alsmark U.C.M."/>
            <person name="Besteiro S."/>
            <person name="Sicheritz-Ponten T."/>
            <person name="Noel C.J."/>
            <person name="Dacks J.B."/>
            <person name="Foster P.G."/>
            <person name="Simillion C."/>
            <person name="Van de Peer Y."/>
            <person name="Miranda-Saavedra D."/>
            <person name="Barton G.J."/>
            <person name="Westrop G.D."/>
            <person name="Mueller S."/>
            <person name="Dessi D."/>
            <person name="Fiori P.L."/>
            <person name="Ren Q."/>
            <person name="Paulsen I."/>
            <person name="Zhang H."/>
            <person name="Bastida-Corcuera F.D."/>
            <person name="Simoes-Barbosa A."/>
            <person name="Brown M.T."/>
            <person name="Hayes R.D."/>
            <person name="Mukherjee M."/>
            <person name="Okumura C.Y."/>
            <person name="Schneider R."/>
            <person name="Smith A.J."/>
            <person name="Vanacova S."/>
            <person name="Villalvazo M."/>
            <person name="Haas B.J."/>
            <person name="Pertea M."/>
            <person name="Feldblyum T.V."/>
            <person name="Utterback T.R."/>
            <person name="Shu C.L."/>
            <person name="Osoegawa K."/>
            <person name="de Jong P.J."/>
            <person name="Hrdy I."/>
            <person name="Horvathova L."/>
            <person name="Zubacova Z."/>
            <person name="Dolezal P."/>
            <person name="Malik S.B."/>
            <person name="Logsdon J.M. Jr."/>
            <person name="Henze K."/>
            <person name="Gupta A."/>
            <person name="Wang C.C."/>
            <person name="Dunne R.L."/>
            <person name="Upcroft J.A."/>
            <person name="Upcroft P."/>
            <person name="White O."/>
            <person name="Salzberg S.L."/>
            <person name="Tang P."/>
            <person name="Chiu C.-H."/>
            <person name="Lee Y.-S."/>
            <person name="Embley T.M."/>
            <person name="Coombs G.H."/>
            <person name="Mottram J.C."/>
            <person name="Tachezy J."/>
            <person name="Fraser-Liggett C.M."/>
            <person name="Johnson P.J."/>
        </authorList>
    </citation>
    <scope>NUCLEOTIDE SEQUENCE [LARGE SCALE GENOMIC DNA]</scope>
    <source>
        <strain evidence="13">G3</strain>
    </source>
</reference>
<dbReference type="AlphaFoldDB" id="A2EI43"/>
<evidence type="ECO:0000256" key="3">
    <source>
        <dbReference type="ARBA" id="ARBA00006462"/>
    </source>
</evidence>
<keyword evidence="6" id="KW-0808">Transferase</keyword>
<dbReference type="InterPro" id="IPR026050">
    <property type="entry name" value="C1GALT1/C1GALT1_chp1"/>
</dbReference>
<comment type="subcellular location">
    <subcellularLocation>
        <location evidence="1">Membrane</location>
        <topology evidence="1">Single-pass type II membrane protein</topology>
    </subcellularLocation>
</comment>
<keyword evidence="7" id="KW-0812">Transmembrane</keyword>
<dbReference type="Gene3D" id="3.90.550.50">
    <property type="match status" value="1"/>
</dbReference>
<reference evidence="13" key="1">
    <citation type="submission" date="2006-10" db="EMBL/GenBank/DDBJ databases">
        <authorList>
            <person name="Amadeo P."/>
            <person name="Zhao Q."/>
            <person name="Wortman J."/>
            <person name="Fraser-Liggett C."/>
            <person name="Carlton J."/>
        </authorList>
    </citation>
    <scope>NUCLEOTIDE SEQUENCE</scope>
    <source>
        <strain evidence="13">G3</strain>
    </source>
</reference>
<evidence type="ECO:0000256" key="9">
    <source>
        <dbReference type="ARBA" id="ARBA00022968"/>
    </source>
</evidence>
<dbReference type="GO" id="GO:0000166">
    <property type="term" value="F:nucleotide binding"/>
    <property type="evidence" value="ECO:0007669"/>
    <property type="project" value="UniProtKB-KW"/>
</dbReference>
<dbReference type="GO" id="GO:0016263">
    <property type="term" value="F:glycoprotein-N-acetylgalactosamine 3-beta-galactosyltransferase activity"/>
    <property type="evidence" value="ECO:0007669"/>
    <property type="project" value="UniProtKB-EC"/>
</dbReference>
<evidence type="ECO:0000256" key="6">
    <source>
        <dbReference type="ARBA" id="ARBA00022679"/>
    </source>
</evidence>
<dbReference type="RefSeq" id="XP_001319905.1">
    <property type="nucleotide sequence ID" value="XM_001319870.1"/>
</dbReference>
<gene>
    <name evidence="13" type="ORF">TVAG_273660</name>
</gene>
<evidence type="ECO:0000256" key="4">
    <source>
        <dbReference type="ARBA" id="ARBA00012557"/>
    </source>
</evidence>